<evidence type="ECO:0000313" key="1">
    <source>
        <dbReference type="EMBL" id="SDI85274.1"/>
    </source>
</evidence>
<evidence type="ECO:0008006" key="3">
    <source>
        <dbReference type="Google" id="ProtNLM"/>
    </source>
</evidence>
<dbReference type="InterPro" id="IPR011990">
    <property type="entry name" value="TPR-like_helical_dom_sf"/>
</dbReference>
<dbReference type="EMBL" id="FNDO01000082">
    <property type="protein sequence ID" value="SDI85274.1"/>
    <property type="molecule type" value="Genomic_DNA"/>
</dbReference>
<dbReference type="Pfam" id="PF08238">
    <property type="entry name" value="Sel1"/>
    <property type="match status" value="6"/>
</dbReference>
<reference evidence="1 2" key="1">
    <citation type="submission" date="2016-10" db="EMBL/GenBank/DDBJ databases">
        <authorList>
            <person name="de Groot N.N."/>
        </authorList>
    </citation>
    <scope>NUCLEOTIDE SEQUENCE [LARGE SCALE GENOMIC DNA]</scope>
    <source>
        <strain evidence="1 2">NLAE-zl-C57</strain>
    </source>
</reference>
<dbReference type="PANTHER" id="PTHR11102:SF160">
    <property type="entry name" value="ERAD-ASSOCIATED E3 UBIQUITIN-PROTEIN LIGASE COMPONENT HRD3"/>
    <property type="match status" value="1"/>
</dbReference>
<dbReference type="InterPro" id="IPR050767">
    <property type="entry name" value="Sel1_AlgK"/>
</dbReference>
<dbReference type="PANTHER" id="PTHR11102">
    <property type="entry name" value="SEL-1-LIKE PROTEIN"/>
    <property type="match status" value="1"/>
</dbReference>
<accession>A0A1G8NYF5</accession>
<dbReference type="SMART" id="SM00671">
    <property type="entry name" value="SEL1"/>
    <property type="match status" value="5"/>
</dbReference>
<gene>
    <name evidence="1" type="ORF">SAMN05192582_108220</name>
</gene>
<dbReference type="Gene3D" id="1.25.40.10">
    <property type="entry name" value="Tetratricopeptide repeat domain"/>
    <property type="match status" value="2"/>
</dbReference>
<dbReference type="AlphaFoldDB" id="A0A1G8NYF5"/>
<sequence>MYPMHVKRNDLNAKSRMKGDFHVRFRERLRVKFPWSTRLEWYEKAVANEIPMAMLRVGEYYLYDYDSLNESEKAFAYFKKAAEYEWYSEGLGICYEMGIGVEENETEAFKYYTLAADNGNTTSMYRTGLCYYNGVGVKQNYAEAYRWFTDAAGNENVAAIYYLGKMMMYGEGCNPDPEAAVQWLLKAAEKNNDKAQFELGNAYLTGNGVEENDEIAMEWFEKAAENGNEKALKITGRRRK</sequence>
<protein>
    <recommendedName>
        <fullName evidence="3">Sel1 repeat family protein</fullName>
    </recommendedName>
</protein>
<proteinExistence type="predicted"/>
<dbReference type="InterPro" id="IPR006597">
    <property type="entry name" value="Sel1-like"/>
</dbReference>
<dbReference type="Proteomes" id="UP000181870">
    <property type="component" value="Unassembled WGS sequence"/>
</dbReference>
<evidence type="ECO:0000313" key="2">
    <source>
        <dbReference type="Proteomes" id="UP000181870"/>
    </source>
</evidence>
<name>A0A1G8NYF5_BACOV</name>
<organism evidence="1 2">
    <name type="scientific">Bacteroides ovatus</name>
    <dbReference type="NCBI Taxonomy" id="28116"/>
    <lineage>
        <taxon>Bacteria</taxon>
        <taxon>Pseudomonadati</taxon>
        <taxon>Bacteroidota</taxon>
        <taxon>Bacteroidia</taxon>
        <taxon>Bacteroidales</taxon>
        <taxon>Bacteroidaceae</taxon>
        <taxon>Bacteroides</taxon>
    </lineage>
</organism>
<dbReference type="SUPFAM" id="SSF81901">
    <property type="entry name" value="HCP-like"/>
    <property type="match status" value="2"/>
</dbReference>